<dbReference type="Proteomes" id="UP000305906">
    <property type="component" value="Unassembled WGS sequence"/>
</dbReference>
<sequence length="507" mass="55720">MDKSNSFLARHNDLTETIGQHGILRELLLTVVRIDHESEDEPPAWALAGADGSSRISASHRIHALGASDVLYGLPGDDRKYRQLLSQVLGTGERPREEVTPDDVKRARALVAPATLVLRFVPDEGSQLQYDQAVKFIVGITHVEPPKPWGSASENDALADPVIEEFLRAGRLTRTRAEWFAADLTPEEVRSNVLDPWPDTRVTEIVSTFLNAEEHALFRKGVLRITAKSKVTADFKAKVVTEMILRPWRAANADADAADRVSGTRSTLQRMLKWTPLQASGWHTSGDNDPDKMLEVALRNLKEGGSAEEAGIELGVRGGYYLAVHGTLVREARGRTVDYRTPSSVLQRMTESSHGLRTLHRAIVDGRQNRKPQRVDEVGTPQLNLSNKPLLADDKWLRTTFTAVGESVASPPIEGDVTTPESEFESAKTHFANLVASLESALVAAESVRGHSRPFVREQGWPQVHAEDLGIRLDKISGRLKMYAAIAEAAEEAHSGSTDGTEEADEV</sequence>
<protein>
    <submittedName>
        <fullName evidence="1">Uncharacterized protein</fullName>
    </submittedName>
</protein>
<keyword evidence="2" id="KW-1185">Reference proteome</keyword>
<dbReference type="AlphaFoldDB" id="A0A5R9FVM4"/>
<dbReference type="RefSeq" id="WP_138045189.1">
    <property type="nucleotide sequence ID" value="NZ_VBZC01000011.1"/>
</dbReference>
<reference evidence="1 2" key="1">
    <citation type="submission" date="2019-05" db="EMBL/GenBank/DDBJ databases">
        <title>Streptomyces sp. NEAU-C151, a novel actinomycete isolated from soil.</title>
        <authorList>
            <person name="Han L."/>
            <person name="Jiang H."/>
        </authorList>
    </citation>
    <scope>NUCLEOTIDE SEQUENCE [LARGE SCALE GENOMIC DNA]</scope>
    <source>
        <strain evidence="1 2">NEAU-C151</strain>
    </source>
</reference>
<dbReference type="EMBL" id="VBZC01000011">
    <property type="protein sequence ID" value="TLS45970.1"/>
    <property type="molecule type" value="Genomic_DNA"/>
</dbReference>
<evidence type="ECO:0000313" key="1">
    <source>
        <dbReference type="EMBL" id="TLS45970.1"/>
    </source>
</evidence>
<evidence type="ECO:0000313" key="2">
    <source>
        <dbReference type="Proteomes" id="UP000305906"/>
    </source>
</evidence>
<proteinExistence type="predicted"/>
<organism evidence="1 2">
    <name type="scientific">Streptomyces montanus</name>
    <dbReference type="NCBI Taxonomy" id="2580423"/>
    <lineage>
        <taxon>Bacteria</taxon>
        <taxon>Bacillati</taxon>
        <taxon>Actinomycetota</taxon>
        <taxon>Actinomycetes</taxon>
        <taxon>Kitasatosporales</taxon>
        <taxon>Streptomycetaceae</taxon>
        <taxon>Streptomyces</taxon>
    </lineage>
</organism>
<accession>A0A5R9FVM4</accession>
<name>A0A5R9FVM4_9ACTN</name>
<comment type="caution">
    <text evidence="1">The sequence shown here is derived from an EMBL/GenBank/DDBJ whole genome shotgun (WGS) entry which is preliminary data.</text>
</comment>
<gene>
    <name evidence="1" type="ORF">FE633_12540</name>
</gene>